<organism evidence="1 2">
    <name type="scientific">Steinernema glaseri</name>
    <dbReference type="NCBI Taxonomy" id="37863"/>
    <lineage>
        <taxon>Eukaryota</taxon>
        <taxon>Metazoa</taxon>
        <taxon>Ecdysozoa</taxon>
        <taxon>Nematoda</taxon>
        <taxon>Chromadorea</taxon>
        <taxon>Rhabditida</taxon>
        <taxon>Tylenchina</taxon>
        <taxon>Panagrolaimomorpha</taxon>
        <taxon>Strongyloidoidea</taxon>
        <taxon>Steinernematidae</taxon>
        <taxon>Steinernema</taxon>
    </lineage>
</organism>
<accession>A0A1I7Y5A7</accession>
<sequence>MEHKGNHSSTDLSFEETLVAKCHKKRCLLSEPSSSASSASTIEFSVGFSVIQSIGHCVYRPERCAYTLKRLPLQVAAEKKDFFFKHDASIELEVAMQDEKKENIETVKGCMEECARMDDCKGGVHTTDDRCCYLVKVIFETRRHTYRDKGQHSFIMLNDDEKDKCDTTFMDLIEGKLCLGRYDIYMEVLARRPPRE</sequence>
<dbReference type="AlphaFoldDB" id="A0A1I7Y5A7"/>
<keyword evidence="1" id="KW-1185">Reference proteome</keyword>
<reference evidence="2" key="1">
    <citation type="submission" date="2016-11" db="UniProtKB">
        <authorList>
            <consortium name="WormBaseParasite"/>
        </authorList>
    </citation>
    <scope>IDENTIFICATION</scope>
</reference>
<dbReference type="WBParaSite" id="L893_g12759.t1">
    <property type="protein sequence ID" value="L893_g12759.t1"/>
    <property type="gene ID" value="L893_g12759"/>
</dbReference>
<name>A0A1I7Y5A7_9BILA</name>
<proteinExistence type="predicted"/>
<evidence type="ECO:0000313" key="1">
    <source>
        <dbReference type="Proteomes" id="UP000095287"/>
    </source>
</evidence>
<protein>
    <submittedName>
        <fullName evidence="2">Apple domain-containing protein</fullName>
    </submittedName>
</protein>
<dbReference type="Proteomes" id="UP000095287">
    <property type="component" value="Unplaced"/>
</dbReference>
<evidence type="ECO:0000313" key="2">
    <source>
        <dbReference type="WBParaSite" id="L893_g12759.t1"/>
    </source>
</evidence>